<keyword evidence="1" id="KW-0472">Membrane</keyword>
<feature type="transmembrane region" description="Helical" evidence="1">
    <location>
        <begin position="278"/>
        <end position="296"/>
    </location>
</feature>
<keyword evidence="1" id="KW-0812">Transmembrane</keyword>
<keyword evidence="3" id="KW-1185">Reference proteome</keyword>
<protein>
    <recommendedName>
        <fullName evidence="4">Glycosyltransferase RgtA/B/C/D-like domain-containing protein</fullName>
    </recommendedName>
</protein>
<evidence type="ECO:0000313" key="2">
    <source>
        <dbReference type="EMBL" id="TGL03823.1"/>
    </source>
</evidence>
<dbReference type="RefSeq" id="WP_135574930.1">
    <property type="nucleotide sequence ID" value="NZ_RQFN01000031.1"/>
</dbReference>
<feature type="transmembrane region" description="Helical" evidence="1">
    <location>
        <begin position="168"/>
        <end position="192"/>
    </location>
</feature>
<comment type="caution">
    <text evidence="2">The sequence shown here is derived from an EMBL/GenBank/DDBJ whole genome shotgun (WGS) entry which is preliminary data.</text>
</comment>
<dbReference type="EMBL" id="RQFO01000009">
    <property type="protein sequence ID" value="TGL03823.1"/>
    <property type="molecule type" value="Genomic_DNA"/>
</dbReference>
<gene>
    <name evidence="2" type="ORF">EHQ31_06905</name>
</gene>
<evidence type="ECO:0000256" key="1">
    <source>
        <dbReference type="SAM" id="Phobius"/>
    </source>
</evidence>
<proteinExistence type="predicted"/>
<feature type="transmembrane region" description="Helical" evidence="1">
    <location>
        <begin position="7"/>
        <end position="25"/>
    </location>
</feature>
<feature type="transmembrane region" description="Helical" evidence="1">
    <location>
        <begin position="95"/>
        <end position="119"/>
    </location>
</feature>
<sequence>MIQAKKAIGFFVSFAFLVFGFFYFSSKGIEPFSDFALLEWQSKLAIQGIFHLPYNHAFEDPNYSFFPLPNLFFQQTKGFAHSTFPNLYPILISPILKLFGISGVTIIHTFLFTIGIFLFHQIQKNVISTLLLLYGSTIPIYIFLFHETIFIFFLEISALYLFHKCQNIFAGMISALILWIRPEMSFVLIILPICFENKTQTMRFYLSMAFCFSLLALGNLFLVDSLLPLRIAKNSDMSLRSENVFYLAKIWMEQVPIFILFCFYFLKSLYLKEIKISNFLIIIVTMVMVFLAPNSGGHNTPRYLFGLVPLYVLLLNKEEKNPNPFISYRWIFLITLISIYTICNLHFQMKELKKISKFQSNTLSEIRKIKDSVIIFSNPDFAFVSLPLLEEKKDLLLLRKDFNSVDLANLLTKKNIKTFTFLELPPSPVVLPNNFRLPNCSQDCSFQRGEIHPLPNALLPITQTSYKRN</sequence>
<evidence type="ECO:0008006" key="4">
    <source>
        <dbReference type="Google" id="ProtNLM"/>
    </source>
</evidence>
<dbReference type="InterPro" id="IPR059217">
    <property type="entry name" value="LA3751_2-like"/>
</dbReference>
<evidence type="ECO:0000313" key="3">
    <source>
        <dbReference type="Proteomes" id="UP000297465"/>
    </source>
</evidence>
<feature type="transmembrane region" description="Helical" evidence="1">
    <location>
        <begin position="328"/>
        <end position="347"/>
    </location>
</feature>
<reference evidence="3" key="1">
    <citation type="journal article" date="2019" name="PLoS Negl. Trop. Dis.">
        <title>Revisiting the worldwide diversity of Leptospira species in the environment.</title>
        <authorList>
            <person name="Vincent A.T."/>
            <person name="Schiettekatte O."/>
            <person name="Bourhy P."/>
            <person name="Veyrier F.J."/>
            <person name="Picardeau M."/>
        </authorList>
    </citation>
    <scope>NUCLEOTIDE SEQUENCE [LARGE SCALE GENOMIC DNA]</scope>
    <source>
        <strain evidence="3">201800278</strain>
    </source>
</reference>
<keyword evidence="1" id="KW-1133">Transmembrane helix</keyword>
<name>A0ABY2LW23_9LEPT</name>
<dbReference type="Proteomes" id="UP000297465">
    <property type="component" value="Unassembled WGS sequence"/>
</dbReference>
<accession>A0ABY2LW23</accession>
<feature type="transmembrane region" description="Helical" evidence="1">
    <location>
        <begin position="204"/>
        <end position="223"/>
    </location>
</feature>
<dbReference type="NCBIfam" id="NF047440">
    <property type="entry name" value="LA3751_2_3_fam"/>
    <property type="match status" value="1"/>
</dbReference>
<feature type="transmembrane region" description="Helical" evidence="1">
    <location>
        <begin position="243"/>
        <end position="266"/>
    </location>
</feature>
<feature type="transmembrane region" description="Helical" evidence="1">
    <location>
        <begin position="131"/>
        <end position="162"/>
    </location>
</feature>
<organism evidence="2 3">
    <name type="scientific">Leptospira montravelensis</name>
    <dbReference type="NCBI Taxonomy" id="2484961"/>
    <lineage>
        <taxon>Bacteria</taxon>
        <taxon>Pseudomonadati</taxon>
        <taxon>Spirochaetota</taxon>
        <taxon>Spirochaetia</taxon>
        <taxon>Leptospirales</taxon>
        <taxon>Leptospiraceae</taxon>
        <taxon>Leptospira</taxon>
    </lineage>
</organism>